<dbReference type="SUPFAM" id="SSF55469">
    <property type="entry name" value="FMN-dependent nitroreductase-like"/>
    <property type="match status" value="1"/>
</dbReference>
<organism evidence="2 3">
    <name type="scientific">Nonomuraea maheshkhaliensis</name>
    <dbReference type="NCBI Taxonomy" id="419590"/>
    <lineage>
        <taxon>Bacteria</taxon>
        <taxon>Bacillati</taxon>
        <taxon>Actinomycetota</taxon>
        <taxon>Actinomycetes</taxon>
        <taxon>Streptosporangiales</taxon>
        <taxon>Streptosporangiaceae</taxon>
        <taxon>Nonomuraea</taxon>
    </lineage>
</organism>
<dbReference type="PANTHER" id="PTHR43745">
    <property type="entry name" value="NITROREDUCTASE MJ1384-RELATED"/>
    <property type="match status" value="1"/>
</dbReference>
<evidence type="ECO:0000313" key="3">
    <source>
        <dbReference type="Proteomes" id="UP001500064"/>
    </source>
</evidence>
<dbReference type="InterPro" id="IPR020051">
    <property type="entry name" value="SagB-type_dehydrogenase"/>
</dbReference>
<proteinExistence type="predicted"/>
<reference evidence="3" key="1">
    <citation type="journal article" date="2019" name="Int. J. Syst. Evol. Microbiol.">
        <title>The Global Catalogue of Microorganisms (GCM) 10K type strain sequencing project: providing services to taxonomists for standard genome sequencing and annotation.</title>
        <authorList>
            <consortium name="The Broad Institute Genomics Platform"/>
            <consortium name="The Broad Institute Genome Sequencing Center for Infectious Disease"/>
            <person name="Wu L."/>
            <person name="Ma J."/>
        </authorList>
    </citation>
    <scope>NUCLEOTIDE SEQUENCE [LARGE SCALE GENOMIC DNA]</scope>
    <source>
        <strain evidence="3">JCM 13929</strain>
    </source>
</reference>
<feature type="domain" description="Nitroreductase" evidence="1">
    <location>
        <begin position="172"/>
        <end position="351"/>
    </location>
</feature>
<evidence type="ECO:0000313" key="2">
    <source>
        <dbReference type="EMBL" id="GAA1642389.1"/>
    </source>
</evidence>
<accession>A0ABP4RB26</accession>
<evidence type="ECO:0000259" key="1">
    <source>
        <dbReference type="Pfam" id="PF00881"/>
    </source>
</evidence>
<dbReference type="RefSeq" id="WP_346107495.1">
    <property type="nucleotide sequence ID" value="NZ_BAAAMU010000031.1"/>
</dbReference>
<gene>
    <name evidence="2" type="ORF">GCM10009733_044290</name>
</gene>
<dbReference type="CDD" id="cd02142">
    <property type="entry name" value="McbC_SagB-like_oxidoreductase"/>
    <property type="match status" value="1"/>
</dbReference>
<sequence length="362" mass="40215">MDDPRLRISSCGALLWHADQLVWHDTLAHRRFVLGEDADAVLRCFTTWRPLSEVRTCARDDDHAAFLVAIVERLRAANVLVTWKSERHRAEAAGEAAWHRWGRLAAVFHAETRNLRDQPFMTAELEQERLRRRPDDEPPPAVCREVPAPHRVVLAEAGTAPWARSGFLDVLSHRRSSRRFSGEPVPFDAISALLRWGGGIVELDEPTQTAFRTSPSGGGRHPTEIYLHAHRVSGLAPGLYHLNVRRHELELVGPPHTGDALVELLGGQEWVAASGCVVFYTCVLARSMWKYSTPRTYRMLHLDVGHLSQTLYLLSAALGLGVTFTAAIRDEQLEDLLGIDAAGELVMGCSVIGMPRTRCGGA</sequence>
<dbReference type="InterPro" id="IPR029479">
    <property type="entry name" value="Nitroreductase"/>
</dbReference>
<comment type="caution">
    <text evidence="2">The sequence shown here is derived from an EMBL/GenBank/DDBJ whole genome shotgun (WGS) entry which is preliminary data.</text>
</comment>
<dbReference type="PANTHER" id="PTHR43745:SF2">
    <property type="entry name" value="NITROREDUCTASE MJ1384-RELATED"/>
    <property type="match status" value="1"/>
</dbReference>
<dbReference type="EMBL" id="BAAAMU010000031">
    <property type="protein sequence ID" value="GAA1642389.1"/>
    <property type="molecule type" value="Genomic_DNA"/>
</dbReference>
<protein>
    <submittedName>
        <fullName evidence="2">SagB/ThcOx family dehydrogenase</fullName>
    </submittedName>
</protein>
<dbReference type="Pfam" id="PF00881">
    <property type="entry name" value="Nitroreductase"/>
    <property type="match status" value="1"/>
</dbReference>
<dbReference type="NCBIfam" id="TIGR03605">
    <property type="entry name" value="antibiot_sagB"/>
    <property type="match status" value="1"/>
</dbReference>
<dbReference type="InterPro" id="IPR000415">
    <property type="entry name" value="Nitroreductase-like"/>
</dbReference>
<name>A0ABP4RB26_9ACTN</name>
<dbReference type="Proteomes" id="UP001500064">
    <property type="component" value="Unassembled WGS sequence"/>
</dbReference>
<keyword evidence="3" id="KW-1185">Reference proteome</keyword>
<dbReference type="InterPro" id="IPR052544">
    <property type="entry name" value="Bacteriocin_Proc_Enz"/>
</dbReference>
<dbReference type="Gene3D" id="3.40.109.10">
    <property type="entry name" value="NADH Oxidase"/>
    <property type="match status" value="1"/>
</dbReference>